<feature type="signal peptide" evidence="2">
    <location>
        <begin position="1"/>
        <end position="30"/>
    </location>
</feature>
<keyword evidence="2" id="KW-0732">Signal</keyword>
<dbReference type="CDD" id="cd13578">
    <property type="entry name" value="PBP2_Bug27"/>
    <property type="match status" value="1"/>
</dbReference>
<dbReference type="PANTHER" id="PTHR42928">
    <property type="entry name" value="TRICARBOXYLATE-BINDING PROTEIN"/>
    <property type="match status" value="1"/>
</dbReference>
<dbReference type="EMBL" id="NEVR01000002">
    <property type="protein sequence ID" value="OZI65224.1"/>
    <property type="molecule type" value="Genomic_DNA"/>
</dbReference>
<evidence type="ECO:0000313" key="4">
    <source>
        <dbReference type="Proteomes" id="UP000216354"/>
    </source>
</evidence>
<reference evidence="3 4" key="1">
    <citation type="submission" date="2017-05" db="EMBL/GenBank/DDBJ databases">
        <title>Complete and WGS of Bordetella genogroups.</title>
        <authorList>
            <person name="Spilker T."/>
            <person name="Lipuma J."/>
        </authorList>
    </citation>
    <scope>NUCLEOTIDE SEQUENCE [LARGE SCALE GENOMIC DNA]</scope>
    <source>
        <strain evidence="3 4">AU9795</strain>
    </source>
</reference>
<dbReference type="InterPro" id="IPR042100">
    <property type="entry name" value="Bug_dom1"/>
</dbReference>
<evidence type="ECO:0000256" key="1">
    <source>
        <dbReference type="ARBA" id="ARBA00006987"/>
    </source>
</evidence>
<dbReference type="Pfam" id="PF03401">
    <property type="entry name" value="TctC"/>
    <property type="match status" value="1"/>
</dbReference>
<accession>A0ABX4F2G0</accession>
<dbReference type="InterPro" id="IPR005064">
    <property type="entry name" value="BUG"/>
</dbReference>
<dbReference type="SUPFAM" id="SSF53850">
    <property type="entry name" value="Periplasmic binding protein-like II"/>
    <property type="match status" value="1"/>
</dbReference>
<evidence type="ECO:0000313" key="3">
    <source>
        <dbReference type="EMBL" id="OZI65224.1"/>
    </source>
</evidence>
<dbReference type="RefSeq" id="WP_255032135.1">
    <property type="nucleotide sequence ID" value="NZ_NEVR01000002.1"/>
</dbReference>
<dbReference type="PANTHER" id="PTHR42928:SF5">
    <property type="entry name" value="BLR1237 PROTEIN"/>
    <property type="match status" value="1"/>
</dbReference>
<protein>
    <submittedName>
        <fullName evidence="3">LacI family transcriptional regulator</fullName>
    </submittedName>
</protein>
<keyword evidence="4" id="KW-1185">Reference proteome</keyword>
<comment type="similarity">
    <text evidence="1">Belongs to the UPF0065 (bug) family.</text>
</comment>
<sequence length="331" mass="34491">MKFSSAHAFMRSLCAAAGLAAAMAGAPAQAAYPERPINLIVPMPPGGGTDTVSRLVAERVGAGGAGWSMVVQNKPGATGNIGMEFVARAEPDGYTVGMGQAANLAINPAIYPRMPFKPAEDFTLIGLVAAQPVVLVVRADSPYRTLKDLLDDAHKRPAGSLRLASAGNGTIGHMAGMMLARRADVEFLHVPYKGAGPAVTDLVGGQTDLYFITPQTAFALFKAGKLRALAVTSTSRLEALPEVPTVAESGFAGFEASAWTGLVGPANLPAPAVQALNARLQTVLAEPEMKRRLADEGSQVLGGTPQAFRQYLDSETVKWGEVVKAAGIRLD</sequence>
<feature type="chain" id="PRO_5045933149" evidence="2">
    <location>
        <begin position="31"/>
        <end position="331"/>
    </location>
</feature>
<dbReference type="Gene3D" id="3.40.190.10">
    <property type="entry name" value="Periplasmic binding protein-like II"/>
    <property type="match status" value="1"/>
</dbReference>
<name>A0ABX4F2G0_9BORD</name>
<dbReference type="Gene3D" id="3.40.190.150">
    <property type="entry name" value="Bordetella uptake gene, domain 1"/>
    <property type="match status" value="1"/>
</dbReference>
<gene>
    <name evidence="3" type="ORF">CAL27_09225</name>
</gene>
<organism evidence="3 4">
    <name type="scientific">Bordetella genomosp. 1</name>
    <dbReference type="NCBI Taxonomy" id="1395607"/>
    <lineage>
        <taxon>Bacteria</taxon>
        <taxon>Pseudomonadati</taxon>
        <taxon>Pseudomonadota</taxon>
        <taxon>Betaproteobacteria</taxon>
        <taxon>Burkholderiales</taxon>
        <taxon>Alcaligenaceae</taxon>
        <taxon>Bordetella</taxon>
    </lineage>
</organism>
<dbReference type="Proteomes" id="UP000216354">
    <property type="component" value="Unassembled WGS sequence"/>
</dbReference>
<comment type="caution">
    <text evidence="3">The sequence shown here is derived from an EMBL/GenBank/DDBJ whole genome shotgun (WGS) entry which is preliminary data.</text>
</comment>
<evidence type="ECO:0000256" key="2">
    <source>
        <dbReference type="SAM" id="SignalP"/>
    </source>
</evidence>
<proteinExistence type="inferred from homology"/>
<dbReference type="PIRSF" id="PIRSF017082">
    <property type="entry name" value="YflP"/>
    <property type="match status" value="1"/>
</dbReference>